<sequence length="181" mass="20123">MNEELLNGFKQISNTVREEQITESVQVRGEEWKSHLEMLDKSEPPSIPEGYGISIAYAYLLDIVRSIALAIEGVSPNGEEQPVVELYKGSEEDRKLHQQLINSSWCGLLAALSPLMDASTDESVLENVLKAMQSYASLCGHLDLHTPRDAFIFAICKASLPPHYALTVLNTTTQGIRIHEK</sequence>
<name>A0ABN7NZN6_TIMPD</name>
<comment type="caution">
    <text evidence="1">The sequence shown here is derived from an EMBL/GenBank/DDBJ whole genome shotgun (WGS) entry which is preliminary data.</text>
</comment>
<evidence type="ECO:0000313" key="1">
    <source>
        <dbReference type="EMBL" id="CAG2060970.1"/>
    </source>
</evidence>
<reference evidence="1" key="1">
    <citation type="submission" date="2021-03" db="EMBL/GenBank/DDBJ databases">
        <authorList>
            <person name="Tran Van P."/>
        </authorList>
    </citation>
    <scope>NUCLEOTIDE SEQUENCE</scope>
</reference>
<dbReference type="Proteomes" id="UP001153148">
    <property type="component" value="Unassembled WGS sequence"/>
</dbReference>
<keyword evidence="2" id="KW-1185">Reference proteome</keyword>
<evidence type="ECO:0000313" key="2">
    <source>
        <dbReference type="Proteomes" id="UP001153148"/>
    </source>
</evidence>
<protein>
    <submittedName>
        <fullName evidence="1">Uncharacterized protein</fullName>
    </submittedName>
</protein>
<organism evidence="1 2">
    <name type="scientific">Timema podura</name>
    <name type="common">Walking stick</name>
    <dbReference type="NCBI Taxonomy" id="61482"/>
    <lineage>
        <taxon>Eukaryota</taxon>
        <taxon>Metazoa</taxon>
        <taxon>Ecdysozoa</taxon>
        <taxon>Arthropoda</taxon>
        <taxon>Hexapoda</taxon>
        <taxon>Insecta</taxon>
        <taxon>Pterygota</taxon>
        <taxon>Neoptera</taxon>
        <taxon>Polyneoptera</taxon>
        <taxon>Phasmatodea</taxon>
        <taxon>Timematodea</taxon>
        <taxon>Timematoidea</taxon>
        <taxon>Timematidae</taxon>
        <taxon>Timema</taxon>
    </lineage>
</organism>
<proteinExistence type="predicted"/>
<gene>
    <name evidence="1" type="ORF">TPAB3V08_LOCUS7925</name>
</gene>
<dbReference type="EMBL" id="CAJPIN010014177">
    <property type="protein sequence ID" value="CAG2060970.1"/>
    <property type="molecule type" value="Genomic_DNA"/>
</dbReference>
<accession>A0ABN7NZN6</accession>